<dbReference type="Gene3D" id="1.20.58.1000">
    <property type="entry name" value="Metal-sensitive repressor, helix protomer"/>
    <property type="match status" value="1"/>
</dbReference>
<dbReference type="GO" id="GO:0003677">
    <property type="term" value="F:DNA binding"/>
    <property type="evidence" value="ECO:0007669"/>
    <property type="project" value="InterPro"/>
</dbReference>
<accession>H0US91</accession>
<dbReference type="GO" id="GO:0045892">
    <property type="term" value="P:negative regulation of DNA-templated transcription"/>
    <property type="evidence" value="ECO:0007669"/>
    <property type="project" value="UniProtKB-ARBA"/>
</dbReference>
<dbReference type="Proteomes" id="UP000005730">
    <property type="component" value="Chromosome"/>
</dbReference>
<organism evidence="1 2">
    <name type="scientific">Thermanaerovibrio velox DSM 12556</name>
    <dbReference type="NCBI Taxonomy" id="926567"/>
    <lineage>
        <taxon>Bacteria</taxon>
        <taxon>Thermotogati</taxon>
        <taxon>Synergistota</taxon>
        <taxon>Synergistia</taxon>
        <taxon>Synergistales</taxon>
        <taxon>Synergistaceae</taxon>
        <taxon>Thermanaerovibrio</taxon>
    </lineage>
</organism>
<dbReference type="OrthoDB" id="9811244at2"/>
<dbReference type="GO" id="GO:0046872">
    <property type="term" value="F:metal ion binding"/>
    <property type="evidence" value="ECO:0007669"/>
    <property type="project" value="InterPro"/>
</dbReference>
<evidence type="ECO:0000313" key="2">
    <source>
        <dbReference type="Proteomes" id="UP000005730"/>
    </source>
</evidence>
<dbReference type="Pfam" id="PF02583">
    <property type="entry name" value="Trns_repr_metal"/>
    <property type="match status" value="1"/>
</dbReference>
<dbReference type="STRING" id="926567.TheveDRAFT_1052"/>
<name>H0US91_9BACT</name>
<sequence>MNSKKTKNTTGKTAVLNRLKRLEGQIRGIQKMIEDEKPCKDILIQLNAARKAMQNASIAVLKNYLNQCISQAASEVPKEKMDELERLIKAMIDLTPLDGEQ</sequence>
<dbReference type="InterPro" id="IPR038390">
    <property type="entry name" value="Metal_Tscrpt_repr_sf"/>
</dbReference>
<dbReference type="PANTHER" id="PTHR33677">
    <property type="entry name" value="TRANSCRIPTIONAL REPRESSOR FRMR-RELATED"/>
    <property type="match status" value="1"/>
</dbReference>
<evidence type="ECO:0000313" key="1">
    <source>
        <dbReference type="EMBL" id="EHM10180.1"/>
    </source>
</evidence>
<dbReference type="EMBL" id="CM001377">
    <property type="protein sequence ID" value="EHM10180.1"/>
    <property type="molecule type" value="Genomic_DNA"/>
</dbReference>
<dbReference type="HOGENOM" id="CLU_130332_0_1_0"/>
<gene>
    <name evidence="1" type="ORF">TheveDRAFT_1052</name>
</gene>
<dbReference type="RefSeq" id="WP_006583674.1">
    <property type="nucleotide sequence ID" value="NZ_CM001377.1"/>
</dbReference>
<dbReference type="AlphaFoldDB" id="H0US91"/>
<protein>
    <recommendedName>
        <fullName evidence="3">Copper-sensing transcriptional repressor CsoR</fullName>
    </recommendedName>
</protein>
<reference evidence="1 2" key="1">
    <citation type="submission" date="2011-10" db="EMBL/GenBank/DDBJ databases">
        <title>The Noncontiguous Finished genome of Thermanaerovibrio velox DSM 12556.</title>
        <authorList>
            <consortium name="US DOE Joint Genome Institute (JGI-PGF)"/>
            <person name="Lucas S."/>
            <person name="Copeland A."/>
            <person name="Lapidus A."/>
            <person name="Glavina del Rio T."/>
            <person name="Dalin E."/>
            <person name="Tice H."/>
            <person name="Bruce D."/>
            <person name="Goodwin L."/>
            <person name="Pitluck S."/>
            <person name="Peters L."/>
            <person name="Mikhailova N."/>
            <person name="Teshima H."/>
            <person name="Kyrpides N."/>
            <person name="Mavromatis K."/>
            <person name="Ivanova N."/>
            <person name="Markowitz V."/>
            <person name="Cheng J.-F."/>
            <person name="Hugenholtz P."/>
            <person name="Woyke T."/>
            <person name="Wu D."/>
            <person name="Spring S."/>
            <person name="Brambilla E.-M."/>
            <person name="Klenk H.-P."/>
            <person name="Eisen J.A."/>
        </authorList>
    </citation>
    <scope>NUCLEOTIDE SEQUENCE [LARGE SCALE GENOMIC DNA]</scope>
    <source>
        <strain evidence="1 2">DSM 12556</strain>
    </source>
</reference>
<keyword evidence="2" id="KW-1185">Reference proteome</keyword>
<dbReference type="eggNOG" id="COG1937">
    <property type="taxonomic scope" value="Bacteria"/>
</dbReference>
<evidence type="ECO:0008006" key="3">
    <source>
        <dbReference type="Google" id="ProtNLM"/>
    </source>
</evidence>
<dbReference type="InterPro" id="IPR003735">
    <property type="entry name" value="Metal_Tscrpt_repr"/>
</dbReference>
<proteinExistence type="predicted"/>
<dbReference type="CDD" id="cd10148">
    <property type="entry name" value="CsoR-like_DUF156"/>
    <property type="match status" value="1"/>
</dbReference>
<dbReference type="PANTHER" id="PTHR33677:SF5">
    <property type="entry name" value="TRANSCRIPTIONAL REPRESSOR FRMR"/>
    <property type="match status" value="1"/>
</dbReference>